<evidence type="ECO:0000313" key="3">
    <source>
        <dbReference type="Proteomes" id="UP000076929"/>
    </source>
</evidence>
<geneLocation type="plasmid" evidence="2 3">
    <name>pCRULAC1</name>
</geneLocation>
<accession>A0A172QXX6</accession>
<dbReference type="AlphaFoldDB" id="A0A172QXX6"/>
<organism evidence="2 3">
    <name type="scientific">Corynebacterium crudilactis</name>
    <dbReference type="NCBI Taxonomy" id="1652495"/>
    <lineage>
        <taxon>Bacteria</taxon>
        <taxon>Bacillati</taxon>
        <taxon>Actinomycetota</taxon>
        <taxon>Actinomycetes</taxon>
        <taxon>Mycobacteriales</taxon>
        <taxon>Corynebacteriaceae</taxon>
        <taxon>Corynebacterium</taxon>
    </lineage>
</organism>
<evidence type="ECO:0000313" key="2">
    <source>
        <dbReference type="EMBL" id="ANE05544.1"/>
    </source>
</evidence>
<feature type="transmembrane region" description="Helical" evidence="1">
    <location>
        <begin position="103"/>
        <end position="121"/>
    </location>
</feature>
<feature type="transmembrane region" description="Helical" evidence="1">
    <location>
        <begin position="64"/>
        <end position="82"/>
    </location>
</feature>
<proteinExistence type="predicted"/>
<dbReference type="Proteomes" id="UP000076929">
    <property type="component" value="Plasmid pCRULAC1"/>
</dbReference>
<gene>
    <name evidence="2" type="ORF">ccrud_14485</name>
</gene>
<evidence type="ECO:0000256" key="1">
    <source>
        <dbReference type="SAM" id="Phobius"/>
    </source>
</evidence>
<keyword evidence="1" id="KW-1133">Transmembrane helix</keyword>
<feature type="transmembrane region" description="Helical" evidence="1">
    <location>
        <begin position="40"/>
        <end position="58"/>
    </location>
</feature>
<sequence length="419" mass="46095">MTTPRLLDATQTSYDRSLSLLEKLRCATKPRAIRFLPKKWKYAILAAMIVLPVLVGFLTFNVHVLLFVLFVASYLSGIFLANGEPLFYSDHPVRKFAVHSYPAVWLSPIATGVSTGILMAGGSPAVFLSPFIGFTLAWLWQISPWFVPMVKHGCALAGWNSASALYTRVVRHDHEDLSSRLLLCNTDPAAYSQVRSEVQSQLESLQPEWEINDGLGVFTNIVVGPGGVVAVAVADLQDREAVGTGAVFDEQSDIDLLKGFTTVREIYGHLVHNSDTFELAKTLPNNTMEEHEWREASISNMQVQLMVNAMLVDSELELAHGESFESLLPSMVIHSANILAEKLGMPGTQAPTILMVAHGLKIDRKWGRVSLHDLNGCWAGSVIVCHPDYVAECLESLPGVFNSFEAVRGAQHATELLLR</sequence>
<keyword evidence="1" id="KW-0472">Membrane</keyword>
<feature type="transmembrane region" description="Helical" evidence="1">
    <location>
        <begin position="127"/>
        <end position="147"/>
    </location>
</feature>
<protein>
    <submittedName>
        <fullName evidence="2">Uncharacterized protein</fullName>
    </submittedName>
</protein>
<keyword evidence="1" id="KW-0812">Transmembrane</keyword>
<name>A0A172QXX6_9CORY</name>
<reference evidence="2 3" key="1">
    <citation type="submission" date="2016-05" db="EMBL/GenBank/DDBJ databases">
        <title>Complete genome sequence of Corynebacterium crudilactis, a new Corynebacterium species isolated from raw cow's milk.</title>
        <authorList>
            <person name="Christian R."/>
            <person name="Zimmermann J."/>
            <person name="Lipski A."/>
            <person name="Kalinowski J."/>
        </authorList>
    </citation>
    <scope>NUCLEOTIDE SEQUENCE [LARGE SCALE GENOMIC DNA]</scope>
    <source>
        <strain evidence="2 3">JZ16</strain>
        <plasmid evidence="2 3">pCRULAC1</plasmid>
    </source>
</reference>
<dbReference type="KEGG" id="ccjz:ccrud_14485"/>
<keyword evidence="2" id="KW-0614">Plasmid</keyword>
<dbReference type="RefSeq" id="WP_066570455.1">
    <property type="nucleotide sequence ID" value="NZ_CP015623.1"/>
</dbReference>
<dbReference type="EMBL" id="CP015623">
    <property type="protein sequence ID" value="ANE05544.1"/>
    <property type="molecule type" value="Genomic_DNA"/>
</dbReference>
<keyword evidence="3" id="KW-1185">Reference proteome</keyword>